<protein>
    <submittedName>
        <fullName evidence="1">Unnamed protein product</fullName>
    </submittedName>
</protein>
<proteinExistence type="predicted"/>
<reference evidence="1" key="1">
    <citation type="submission" date="2023-04" db="EMBL/GenBank/DDBJ databases">
        <title>Phytophthora lilii NBRC 32176.</title>
        <authorList>
            <person name="Ichikawa N."/>
            <person name="Sato H."/>
            <person name="Tonouchi N."/>
        </authorList>
    </citation>
    <scope>NUCLEOTIDE SEQUENCE</scope>
    <source>
        <strain evidence="1">NBRC 32176</strain>
    </source>
</reference>
<dbReference type="AlphaFoldDB" id="A0A9W6TJS4"/>
<dbReference type="Proteomes" id="UP001165083">
    <property type="component" value="Unassembled WGS sequence"/>
</dbReference>
<keyword evidence="2" id="KW-1185">Reference proteome</keyword>
<accession>A0A9W6TJS4</accession>
<evidence type="ECO:0000313" key="2">
    <source>
        <dbReference type="Proteomes" id="UP001165083"/>
    </source>
</evidence>
<comment type="caution">
    <text evidence="1">The sequence shown here is derived from an EMBL/GenBank/DDBJ whole genome shotgun (WGS) entry which is preliminary data.</text>
</comment>
<name>A0A9W6TJS4_9STRA</name>
<evidence type="ECO:0000313" key="1">
    <source>
        <dbReference type="EMBL" id="GMF14674.1"/>
    </source>
</evidence>
<organism evidence="1 2">
    <name type="scientific">Phytophthora lilii</name>
    <dbReference type="NCBI Taxonomy" id="2077276"/>
    <lineage>
        <taxon>Eukaryota</taxon>
        <taxon>Sar</taxon>
        <taxon>Stramenopiles</taxon>
        <taxon>Oomycota</taxon>
        <taxon>Peronosporomycetes</taxon>
        <taxon>Peronosporales</taxon>
        <taxon>Peronosporaceae</taxon>
        <taxon>Phytophthora</taxon>
    </lineage>
</organism>
<sequence>MLDEFDNTDSGIHLYHYLMNINLNGFHPQNDASWTKEKSDMQKSAIEKPVQWFIECVANKTKNNVFRASQIEETPNTLESPYQIDDMLFKFTQSMLEKSRDASTYTRDRFSKTLSKILGLNCKKQARKVRQRGYDLSVNGLKETIIKYTRRTDLFDDDE</sequence>
<dbReference type="EMBL" id="BSXW01000204">
    <property type="protein sequence ID" value="GMF14674.1"/>
    <property type="molecule type" value="Genomic_DNA"/>
</dbReference>
<gene>
    <name evidence="1" type="ORF">Plil01_000487900</name>
</gene>